<sequence length="404" mass="42132">MADFLEEFSDQQTKSLKGRQKTFDRQVKTIEKSALGEAKTEENKLTIKDVISQITSAMNVGSKPKREDFIDAAKELSNIQNALSEVGASDSLSFDSELLKKLQEAVQVGLDFIAEQKPSLKGAAAKGIANKMKETSTGFVKNMAMETVSGIPFGAAVVDWMGAKMSGFGESLTQGKKLTETELGIGRAFKGGADVEDDDAEENGGVSTGPTAGMKGLGNIKDMTGQAQSFFSKALGGGEEAESVIATAGGAVATNGNGGGLTETNEILKDILEAVKPDAEAGREAERERELERLEDAKKGGAVTGKEGDKKGLFGDFNFMDIFKKGGMKKVIASLGGTLFSGLSTAFGSTGVLGKGILAKIGPQLMKFAGPAALLAGLAMAIKDGVAGWFLSEEWGVSKISGAL</sequence>
<feature type="region of interest" description="Disordered" evidence="1">
    <location>
        <begin position="1"/>
        <end position="21"/>
    </location>
</feature>
<dbReference type="EMBL" id="UINC01034227">
    <property type="protein sequence ID" value="SVB24747.1"/>
    <property type="molecule type" value="Genomic_DNA"/>
</dbReference>
<gene>
    <name evidence="2" type="ORF">METZ01_LOCUS177601</name>
</gene>
<dbReference type="AlphaFoldDB" id="A0A382CHE5"/>
<evidence type="ECO:0000256" key="1">
    <source>
        <dbReference type="SAM" id="MobiDB-lite"/>
    </source>
</evidence>
<feature type="region of interest" description="Disordered" evidence="1">
    <location>
        <begin position="192"/>
        <end position="214"/>
    </location>
</feature>
<organism evidence="2">
    <name type="scientific">marine metagenome</name>
    <dbReference type="NCBI Taxonomy" id="408172"/>
    <lineage>
        <taxon>unclassified sequences</taxon>
        <taxon>metagenomes</taxon>
        <taxon>ecological metagenomes</taxon>
    </lineage>
</organism>
<feature type="compositionally biased region" description="Basic and acidic residues" evidence="1">
    <location>
        <begin position="278"/>
        <end position="299"/>
    </location>
</feature>
<proteinExistence type="predicted"/>
<feature type="non-terminal residue" evidence="2">
    <location>
        <position position="404"/>
    </location>
</feature>
<reference evidence="2" key="1">
    <citation type="submission" date="2018-05" db="EMBL/GenBank/DDBJ databases">
        <authorList>
            <person name="Lanie J.A."/>
            <person name="Ng W.-L."/>
            <person name="Kazmierczak K.M."/>
            <person name="Andrzejewski T.M."/>
            <person name="Davidsen T.M."/>
            <person name="Wayne K.J."/>
            <person name="Tettelin H."/>
            <person name="Glass J.I."/>
            <person name="Rusch D."/>
            <person name="Podicherti R."/>
            <person name="Tsui H.-C.T."/>
            <person name="Winkler M.E."/>
        </authorList>
    </citation>
    <scope>NUCLEOTIDE SEQUENCE</scope>
</reference>
<name>A0A382CHE5_9ZZZZ</name>
<accession>A0A382CHE5</accession>
<evidence type="ECO:0000313" key="2">
    <source>
        <dbReference type="EMBL" id="SVB24747.1"/>
    </source>
</evidence>
<feature type="non-terminal residue" evidence="2">
    <location>
        <position position="1"/>
    </location>
</feature>
<protein>
    <submittedName>
        <fullName evidence="2">Uncharacterized protein</fullName>
    </submittedName>
</protein>
<feature type="region of interest" description="Disordered" evidence="1">
    <location>
        <begin position="278"/>
        <end position="305"/>
    </location>
</feature>